<dbReference type="GO" id="GO:0050897">
    <property type="term" value="F:cobalt ion binding"/>
    <property type="evidence" value="ECO:0007669"/>
    <property type="project" value="TreeGrafter"/>
</dbReference>
<evidence type="ECO:0000256" key="1">
    <source>
        <dbReference type="ARBA" id="ARBA00004651"/>
    </source>
</evidence>
<dbReference type="PANTHER" id="PTHR46494:SF1">
    <property type="entry name" value="CORA FAMILY METAL ION TRANSPORTER (EUROFUNG)"/>
    <property type="match status" value="1"/>
</dbReference>
<dbReference type="Pfam" id="PF01544">
    <property type="entry name" value="CorA"/>
    <property type="match status" value="1"/>
</dbReference>
<comment type="subcellular location">
    <subcellularLocation>
        <location evidence="1">Cell membrane</location>
        <topology evidence="1">Multi-pass membrane protein</topology>
    </subcellularLocation>
    <subcellularLocation>
        <location evidence="12">Membrane</location>
        <topology evidence="12">Multi-pass membrane protein</topology>
    </subcellularLocation>
</comment>
<dbReference type="InterPro" id="IPR045861">
    <property type="entry name" value="CorA_cytoplasmic_dom"/>
</dbReference>
<dbReference type="SUPFAM" id="SSF143865">
    <property type="entry name" value="CorA soluble domain-like"/>
    <property type="match status" value="1"/>
</dbReference>
<dbReference type="STRING" id="1747903.ASR47_1004210"/>
<dbReference type="GO" id="GO:0015087">
    <property type="term" value="F:cobalt ion transmembrane transporter activity"/>
    <property type="evidence" value="ECO:0007669"/>
    <property type="project" value="UniProtKB-UniRule"/>
</dbReference>
<evidence type="ECO:0000256" key="8">
    <source>
        <dbReference type="ARBA" id="ARBA00023065"/>
    </source>
</evidence>
<dbReference type="EMBL" id="LOCQ01000059">
    <property type="protein sequence ID" value="OBV37935.1"/>
    <property type="molecule type" value="Genomic_DNA"/>
</dbReference>
<dbReference type="FunFam" id="1.20.58.340:FF:000004">
    <property type="entry name" value="Magnesium transport protein CorA"/>
    <property type="match status" value="1"/>
</dbReference>
<comment type="similarity">
    <text evidence="2 12">Belongs to the CorA metal ion transporter (MIT) (TC 1.A.35) family.</text>
</comment>
<dbReference type="AlphaFoldDB" id="A0A1A7BZP2"/>
<evidence type="ECO:0000256" key="10">
    <source>
        <dbReference type="ARBA" id="ARBA00034269"/>
    </source>
</evidence>
<keyword evidence="6 12" id="KW-0460">Magnesium</keyword>
<evidence type="ECO:0000256" key="5">
    <source>
        <dbReference type="ARBA" id="ARBA00022692"/>
    </source>
</evidence>
<keyword evidence="7 12" id="KW-1133">Transmembrane helix</keyword>
<dbReference type="Gene3D" id="1.20.58.340">
    <property type="entry name" value="Magnesium transport protein CorA, transmembrane region"/>
    <property type="match status" value="2"/>
</dbReference>
<protein>
    <recommendedName>
        <fullName evidence="12">Magnesium transport protein CorA</fullName>
    </recommendedName>
</protein>
<dbReference type="Gene3D" id="3.30.460.20">
    <property type="entry name" value="CorA soluble domain-like"/>
    <property type="match status" value="1"/>
</dbReference>
<evidence type="ECO:0000313" key="14">
    <source>
        <dbReference type="Proteomes" id="UP000092713"/>
    </source>
</evidence>
<evidence type="ECO:0000256" key="12">
    <source>
        <dbReference type="RuleBase" id="RU362010"/>
    </source>
</evidence>
<name>A0A1A7BZP2_9BURK</name>
<dbReference type="GO" id="GO:0015095">
    <property type="term" value="F:magnesium ion transmembrane transporter activity"/>
    <property type="evidence" value="ECO:0007669"/>
    <property type="project" value="UniProtKB-UniRule"/>
</dbReference>
<comment type="catalytic activity">
    <reaction evidence="10">
        <text>Mg(2+)(in) = Mg(2+)(out)</text>
        <dbReference type="Rhea" id="RHEA:29827"/>
        <dbReference type="ChEBI" id="CHEBI:18420"/>
    </reaction>
</comment>
<dbReference type="Proteomes" id="UP000092713">
    <property type="component" value="Unassembled WGS sequence"/>
</dbReference>
<evidence type="ECO:0000256" key="11">
    <source>
        <dbReference type="ARBA" id="ARBA00045497"/>
    </source>
</evidence>
<comment type="function">
    <text evidence="11">Mediates influx of magnesium ions. Alternates between open and closed states. Activated by low cytoplasmic Mg(2+) levels. Inactive when cytoplasmic Mg(2+) levels are high.</text>
</comment>
<gene>
    <name evidence="12" type="primary">corA</name>
    <name evidence="13" type="ORF">ASR47_1004210</name>
</gene>
<evidence type="ECO:0000256" key="2">
    <source>
        <dbReference type="ARBA" id="ARBA00009765"/>
    </source>
</evidence>
<dbReference type="InterPro" id="IPR002523">
    <property type="entry name" value="MgTranspt_CorA/ZnTranspt_ZntB"/>
</dbReference>
<reference evidence="13 14" key="1">
    <citation type="submission" date="2016-04" db="EMBL/GenBank/DDBJ databases">
        <title>Draft genome sequence of Janthinobacterium psychrotolerans sp. nov., isolated from freshwater sediments in Denmark.</title>
        <authorList>
            <person name="Gong X."/>
            <person name="Skrivergaard S."/>
            <person name="Korsgaard B.S."/>
            <person name="Schreiber L."/>
            <person name="Marshall I.P."/>
            <person name="Finster K."/>
            <person name="Schramm A."/>
        </authorList>
    </citation>
    <scope>NUCLEOTIDE SEQUENCE [LARGE SCALE GENOMIC DNA]</scope>
    <source>
        <strain evidence="13 14">S3-2</strain>
    </source>
</reference>
<dbReference type="GO" id="GO:0000287">
    <property type="term" value="F:magnesium ion binding"/>
    <property type="evidence" value="ECO:0007669"/>
    <property type="project" value="TreeGrafter"/>
</dbReference>
<keyword evidence="5 12" id="KW-0812">Transmembrane</keyword>
<dbReference type="SUPFAM" id="SSF144083">
    <property type="entry name" value="Magnesium transport protein CorA, transmembrane region"/>
    <property type="match status" value="1"/>
</dbReference>
<keyword evidence="9 12" id="KW-0472">Membrane</keyword>
<dbReference type="CDD" id="cd12830">
    <property type="entry name" value="MtCorA-like"/>
    <property type="match status" value="1"/>
</dbReference>
<dbReference type="InterPro" id="IPR045863">
    <property type="entry name" value="CorA_TM1_TM2"/>
</dbReference>
<sequence length="328" mass="37226">MDLSQHAAVVNCEAYRHGKKLAHFDIDKVGDFLGDPDCFVWIGLAGPDSAAMQALQTAFGLHELAVEDAEGAHERPKLEEYGDTLFMVMHTASLDGQAIVYGETHVFLGCRFIITVRHGPSAGYAKLRERKETVPEKLASGPGYVLYSIIDFIVDQYQPCIDMLQAKFQQYETQLFKPSLNEDKLQDFYQLKTELLKLDAAVNPLHEICTQLIRFHGDIVPKENRIYYRDILDHVKRVTHTANQMREMVNAAMQVALGQISIRQNEVVKRLAAWAGILAVPTMVFSLYGMNFEFMPELKWRGGYPAVMAVIVAGCYFLHRRLKREGWL</sequence>
<dbReference type="PANTHER" id="PTHR46494">
    <property type="entry name" value="CORA FAMILY METAL ION TRANSPORTER (EUROFUNG)"/>
    <property type="match status" value="1"/>
</dbReference>
<accession>A0A1A7BZP2</accession>
<evidence type="ECO:0000313" key="13">
    <source>
        <dbReference type="EMBL" id="OBV37935.1"/>
    </source>
</evidence>
<dbReference type="InterPro" id="IPR004488">
    <property type="entry name" value="Mg/Co-transport_prot_CorA"/>
</dbReference>
<dbReference type="NCBIfam" id="TIGR00383">
    <property type="entry name" value="corA"/>
    <property type="match status" value="1"/>
</dbReference>
<feature type="transmembrane region" description="Helical" evidence="12">
    <location>
        <begin position="271"/>
        <end position="290"/>
    </location>
</feature>
<feature type="transmembrane region" description="Helical" evidence="12">
    <location>
        <begin position="302"/>
        <end position="319"/>
    </location>
</feature>
<evidence type="ECO:0000256" key="4">
    <source>
        <dbReference type="ARBA" id="ARBA00022475"/>
    </source>
</evidence>
<keyword evidence="14" id="KW-1185">Reference proteome</keyword>
<dbReference type="PATRIC" id="fig|1747903.4.peg.1468"/>
<proteinExistence type="inferred from homology"/>
<evidence type="ECO:0000256" key="7">
    <source>
        <dbReference type="ARBA" id="ARBA00022989"/>
    </source>
</evidence>
<organism evidence="13 14">
    <name type="scientific">Janthinobacterium psychrotolerans</name>
    <dbReference type="NCBI Taxonomy" id="1747903"/>
    <lineage>
        <taxon>Bacteria</taxon>
        <taxon>Pseudomonadati</taxon>
        <taxon>Pseudomonadota</taxon>
        <taxon>Betaproteobacteria</taxon>
        <taxon>Burkholderiales</taxon>
        <taxon>Oxalobacteraceae</taxon>
        <taxon>Janthinobacterium</taxon>
    </lineage>
</organism>
<dbReference type="RefSeq" id="WP_065309458.1">
    <property type="nucleotide sequence ID" value="NZ_LOCQ01000059.1"/>
</dbReference>
<keyword evidence="4 12" id="KW-1003">Cell membrane</keyword>
<comment type="caution">
    <text evidence="13">The sequence shown here is derived from an EMBL/GenBank/DDBJ whole genome shotgun (WGS) entry which is preliminary data.</text>
</comment>
<evidence type="ECO:0000256" key="6">
    <source>
        <dbReference type="ARBA" id="ARBA00022842"/>
    </source>
</evidence>
<evidence type="ECO:0000256" key="3">
    <source>
        <dbReference type="ARBA" id="ARBA00022448"/>
    </source>
</evidence>
<keyword evidence="8 12" id="KW-0406">Ion transport</keyword>
<keyword evidence="3 12" id="KW-0813">Transport</keyword>
<evidence type="ECO:0000256" key="9">
    <source>
        <dbReference type="ARBA" id="ARBA00023136"/>
    </source>
</evidence>
<dbReference type="GO" id="GO:0005886">
    <property type="term" value="C:plasma membrane"/>
    <property type="evidence" value="ECO:0007669"/>
    <property type="project" value="UniProtKB-SubCell"/>
</dbReference>